<sequence length="358" mass="38613">MPTVTLTLRGDQIGRYSSFSGTGNGPDRIVTVDGVEAIGTANQLFTVVVEQVNTGVTEFQNGQFITILDSDNNVVVPRTSVQPDIEQGRGAGDEHLLLNNQPFLIDLGGVPAGPSTVTYTEADEAAGVGGDDDGQLDFMDFPCITPGAMITTPDGFTDVAALKSGDLVETLDHGTVPLAWVGRRTLDLTNRATGKPILIKTSFFGEQQPSRDLILSPDHRILVNDPACKFLFETSEVLAPSKGLVGLPRIREMRGRRHIEYITLFTEQHEIIFANGLAVETLYPGPEALHRLGALGRAKILSVCPALRHQSPSVVYPGARRLLSVRESKVLSDALRLERQVGIEEGAAEPSARLRVVN</sequence>
<dbReference type="InterPro" id="IPR006141">
    <property type="entry name" value="Intein_N"/>
</dbReference>
<dbReference type="InterPro" id="IPR036844">
    <property type="entry name" value="Hint_dom_sf"/>
</dbReference>
<comment type="caution">
    <text evidence="2">The sequence shown here is derived from an EMBL/GenBank/DDBJ whole genome shotgun (WGS) entry which is preliminary data.</text>
</comment>
<evidence type="ECO:0000313" key="2">
    <source>
        <dbReference type="EMBL" id="MBB5723406.1"/>
    </source>
</evidence>
<reference evidence="2 3" key="1">
    <citation type="submission" date="2020-08" db="EMBL/GenBank/DDBJ databases">
        <title>Genomic Encyclopedia of Type Strains, Phase IV (KMG-IV): sequencing the most valuable type-strain genomes for metagenomic binning, comparative biology and taxonomic classification.</title>
        <authorList>
            <person name="Goeker M."/>
        </authorList>
    </citation>
    <scope>NUCLEOTIDE SEQUENCE [LARGE SCALE GENOMIC DNA]</scope>
    <source>
        <strain evidence="2 3">DSM 101064</strain>
    </source>
</reference>
<evidence type="ECO:0000313" key="3">
    <source>
        <dbReference type="Proteomes" id="UP000535415"/>
    </source>
</evidence>
<accession>A0A7W9BN41</accession>
<dbReference type="RefSeq" id="WP_183530500.1">
    <property type="nucleotide sequence ID" value="NZ_JACIJM010000010.1"/>
</dbReference>
<dbReference type="Pfam" id="PF13403">
    <property type="entry name" value="Hint_2"/>
    <property type="match status" value="1"/>
</dbReference>
<dbReference type="PROSITE" id="PS50817">
    <property type="entry name" value="INTEIN_N_TER"/>
    <property type="match status" value="1"/>
</dbReference>
<protein>
    <recommendedName>
        <fullName evidence="1">Hedgehog/Intein (Hint) domain-containing protein</fullName>
    </recommendedName>
</protein>
<dbReference type="AlphaFoldDB" id="A0A7W9BN41"/>
<keyword evidence="3" id="KW-1185">Reference proteome</keyword>
<dbReference type="GO" id="GO:0016539">
    <property type="term" value="P:intein-mediated protein splicing"/>
    <property type="evidence" value="ECO:0007669"/>
    <property type="project" value="InterPro"/>
</dbReference>
<dbReference type="SUPFAM" id="SSF51294">
    <property type="entry name" value="Hedgehog/intein (Hint) domain"/>
    <property type="match status" value="1"/>
</dbReference>
<proteinExistence type="predicted"/>
<dbReference type="EMBL" id="JACIJM010000010">
    <property type="protein sequence ID" value="MBB5723406.1"/>
    <property type="molecule type" value="Genomic_DNA"/>
</dbReference>
<feature type="domain" description="Hedgehog/Intein (Hint)" evidence="1">
    <location>
        <begin position="142"/>
        <end position="285"/>
    </location>
</feature>
<dbReference type="Proteomes" id="UP000535415">
    <property type="component" value="Unassembled WGS sequence"/>
</dbReference>
<organism evidence="2 3">
    <name type="scientific">Yoonia ponticola</name>
    <dbReference type="NCBI Taxonomy" id="1524255"/>
    <lineage>
        <taxon>Bacteria</taxon>
        <taxon>Pseudomonadati</taxon>
        <taxon>Pseudomonadota</taxon>
        <taxon>Alphaproteobacteria</taxon>
        <taxon>Rhodobacterales</taxon>
        <taxon>Paracoccaceae</taxon>
        <taxon>Yoonia</taxon>
    </lineage>
</organism>
<gene>
    <name evidence="2" type="ORF">FHS72_003051</name>
</gene>
<dbReference type="InterPro" id="IPR028992">
    <property type="entry name" value="Hedgehog/Intein_dom"/>
</dbReference>
<name>A0A7W9BN41_9RHOB</name>
<evidence type="ECO:0000259" key="1">
    <source>
        <dbReference type="Pfam" id="PF13403"/>
    </source>
</evidence>